<gene>
    <name evidence="9" type="ORF">NQ315_017293</name>
</gene>
<dbReference type="Proteomes" id="UP001159042">
    <property type="component" value="Unassembled WGS sequence"/>
</dbReference>
<evidence type="ECO:0000256" key="6">
    <source>
        <dbReference type="SAM" id="MobiDB-lite"/>
    </source>
</evidence>
<dbReference type="FunFam" id="3.30.2160.10:FF:000004">
    <property type="entry name" value="probable E3 ubiquitin-protein ligase HERC4 isoform X1"/>
    <property type="match status" value="1"/>
</dbReference>
<dbReference type="SUPFAM" id="SSF56204">
    <property type="entry name" value="Hect, E3 ligase catalytic domain"/>
    <property type="match status" value="1"/>
</dbReference>
<evidence type="ECO:0000256" key="3">
    <source>
        <dbReference type="ARBA" id="ARBA00022679"/>
    </source>
</evidence>
<dbReference type="InterPro" id="IPR044611">
    <property type="entry name" value="E3A/B/C-like"/>
</dbReference>
<comment type="caution">
    <text evidence="5">Lacks conserved residue(s) required for the propagation of feature annotation.</text>
</comment>
<dbReference type="Gene3D" id="3.90.1750.10">
    <property type="entry name" value="Hect, E3 ligase catalytic domains"/>
    <property type="match status" value="1"/>
</dbReference>
<reference evidence="9 10" key="1">
    <citation type="journal article" date="2023" name="Insect Mol. Biol.">
        <title>Genome sequencing provides insights into the evolution of gene families encoding plant cell wall-degrading enzymes in longhorned beetles.</title>
        <authorList>
            <person name="Shin N.R."/>
            <person name="Okamura Y."/>
            <person name="Kirsch R."/>
            <person name="Pauchet Y."/>
        </authorList>
    </citation>
    <scope>NUCLEOTIDE SEQUENCE [LARGE SCALE GENOMIC DNA]</scope>
    <source>
        <strain evidence="9">EAD_L_NR</strain>
    </source>
</reference>
<protein>
    <recommendedName>
        <fullName evidence="2">HECT-type E3 ubiquitin transferase</fullName>
        <ecNumber evidence="2">2.3.2.26</ecNumber>
    </recommendedName>
</protein>
<feature type="active site" description="Glycyl thioester intermediate" evidence="5">
    <location>
        <position position="304"/>
    </location>
</feature>
<dbReference type="EC" id="2.3.2.26" evidence="2"/>
<evidence type="ECO:0000259" key="8">
    <source>
        <dbReference type="PROSITE" id="PS50237"/>
    </source>
</evidence>
<feature type="domain" description="HECT" evidence="8">
    <location>
        <begin position="47"/>
        <end position="296"/>
    </location>
</feature>
<evidence type="ECO:0000256" key="5">
    <source>
        <dbReference type="PROSITE-ProRule" id="PRU00104"/>
    </source>
</evidence>
<keyword evidence="7" id="KW-0812">Transmembrane</keyword>
<dbReference type="Pfam" id="PF00632">
    <property type="entry name" value="HECT"/>
    <property type="match status" value="2"/>
</dbReference>
<evidence type="ECO:0000256" key="7">
    <source>
        <dbReference type="SAM" id="Phobius"/>
    </source>
</evidence>
<sequence>MLLGSALRGVPVPQFLTEQSLYDIIDECESNDSYSPLIRTLGEVFSSIENLSKSFLQTELSSPHGSDVKGLNKEEVRSLEGEKDKDEDSCAESSKDKVLPVDLPAVRRAFAALFKLKTSIFENALINAFESDAQFTLIGIVLGLAIYNNVILAVNFPMVLYRKLMGKRGSFEDLQDWNPVLYNSLKQLLEYNEADLEEVFMQTFRISYQDVFGSTIDYDLKDKGDCIGVTQDNKYEFVDLYANFLLNKSVEKQFHAFYKGFQMVVDESPLELLFRPEEIELLICGSKVTKNGPDSDRLPTAHTCFNVLLLPEYSSKEKLKDRLVKAINYSKGFGML</sequence>
<evidence type="ECO:0000256" key="4">
    <source>
        <dbReference type="ARBA" id="ARBA00022786"/>
    </source>
</evidence>
<dbReference type="PROSITE" id="PS50237">
    <property type="entry name" value="HECT"/>
    <property type="match status" value="2"/>
</dbReference>
<evidence type="ECO:0000313" key="9">
    <source>
        <dbReference type="EMBL" id="KAJ8914588.1"/>
    </source>
</evidence>
<dbReference type="InterPro" id="IPR035983">
    <property type="entry name" value="Hect_E3_ubiquitin_ligase"/>
</dbReference>
<dbReference type="InterPro" id="IPR000569">
    <property type="entry name" value="HECT_dom"/>
</dbReference>
<organism evidence="9 10">
    <name type="scientific">Exocentrus adspersus</name>
    <dbReference type="NCBI Taxonomy" id="1586481"/>
    <lineage>
        <taxon>Eukaryota</taxon>
        <taxon>Metazoa</taxon>
        <taxon>Ecdysozoa</taxon>
        <taxon>Arthropoda</taxon>
        <taxon>Hexapoda</taxon>
        <taxon>Insecta</taxon>
        <taxon>Pterygota</taxon>
        <taxon>Neoptera</taxon>
        <taxon>Endopterygota</taxon>
        <taxon>Coleoptera</taxon>
        <taxon>Polyphaga</taxon>
        <taxon>Cucujiformia</taxon>
        <taxon>Chrysomeloidea</taxon>
        <taxon>Cerambycidae</taxon>
        <taxon>Lamiinae</taxon>
        <taxon>Acanthocinini</taxon>
        <taxon>Exocentrus</taxon>
    </lineage>
</organism>
<dbReference type="EMBL" id="JANEYG010000068">
    <property type="protein sequence ID" value="KAJ8914588.1"/>
    <property type="molecule type" value="Genomic_DNA"/>
</dbReference>
<evidence type="ECO:0000256" key="2">
    <source>
        <dbReference type="ARBA" id="ARBA00012485"/>
    </source>
</evidence>
<dbReference type="GO" id="GO:0009966">
    <property type="term" value="P:regulation of signal transduction"/>
    <property type="evidence" value="ECO:0007669"/>
    <property type="project" value="UniProtKB-ARBA"/>
</dbReference>
<feature type="transmembrane region" description="Helical" evidence="7">
    <location>
        <begin position="135"/>
        <end position="161"/>
    </location>
</feature>
<dbReference type="SMART" id="SM00119">
    <property type="entry name" value="HECTc"/>
    <property type="match status" value="1"/>
</dbReference>
<dbReference type="AlphaFoldDB" id="A0AAV8VK52"/>
<evidence type="ECO:0000313" key="10">
    <source>
        <dbReference type="Proteomes" id="UP001159042"/>
    </source>
</evidence>
<comment type="catalytic activity">
    <reaction evidence="1">
        <text>S-ubiquitinyl-[E2 ubiquitin-conjugating enzyme]-L-cysteine + [acceptor protein]-L-lysine = [E2 ubiquitin-conjugating enzyme]-L-cysteine + N(6)-ubiquitinyl-[acceptor protein]-L-lysine.</text>
        <dbReference type="EC" id="2.3.2.26"/>
    </reaction>
</comment>
<dbReference type="Gene3D" id="3.30.2160.10">
    <property type="entry name" value="Hect, E3 ligase catalytic domain"/>
    <property type="match status" value="1"/>
</dbReference>
<evidence type="ECO:0000256" key="1">
    <source>
        <dbReference type="ARBA" id="ARBA00000885"/>
    </source>
</evidence>
<proteinExistence type="predicted"/>
<keyword evidence="7" id="KW-1133">Transmembrane helix</keyword>
<dbReference type="GO" id="GO:0000209">
    <property type="term" value="P:protein polyubiquitination"/>
    <property type="evidence" value="ECO:0007669"/>
    <property type="project" value="InterPro"/>
</dbReference>
<feature type="compositionally biased region" description="Basic and acidic residues" evidence="6">
    <location>
        <begin position="66"/>
        <end position="91"/>
    </location>
</feature>
<keyword evidence="10" id="KW-1185">Reference proteome</keyword>
<dbReference type="PANTHER" id="PTHR45700">
    <property type="entry name" value="UBIQUITIN-PROTEIN LIGASE E3C"/>
    <property type="match status" value="1"/>
</dbReference>
<keyword evidence="4 5" id="KW-0833">Ubl conjugation pathway</keyword>
<comment type="caution">
    <text evidence="9">The sequence shown here is derived from an EMBL/GenBank/DDBJ whole genome shotgun (WGS) entry which is preliminary data.</text>
</comment>
<feature type="region of interest" description="Disordered" evidence="6">
    <location>
        <begin position="60"/>
        <end position="91"/>
    </location>
</feature>
<dbReference type="PANTHER" id="PTHR45700:SF8">
    <property type="entry name" value="HECT-TYPE E3 UBIQUITIN TRANSFERASE"/>
    <property type="match status" value="1"/>
</dbReference>
<accession>A0AAV8VK52</accession>
<feature type="domain" description="HECT" evidence="8">
    <location>
        <begin position="297"/>
        <end position="336"/>
    </location>
</feature>
<dbReference type="GO" id="GO:0061630">
    <property type="term" value="F:ubiquitin protein ligase activity"/>
    <property type="evidence" value="ECO:0007669"/>
    <property type="project" value="UniProtKB-EC"/>
</dbReference>
<keyword evidence="3" id="KW-0808">Transferase</keyword>
<keyword evidence="7" id="KW-0472">Membrane</keyword>
<name>A0AAV8VK52_9CUCU</name>